<organism evidence="11 12">
    <name type="scientific">Macrolepiota fuliginosa MF-IS2</name>
    <dbReference type="NCBI Taxonomy" id="1400762"/>
    <lineage>
        <taxon>Eukaryota</taxon>
        <taxon>Fungi</taxon>
        <taxon>Dikarya</taxon>
        <taxon>Basidiomycota</taxon>
        <taxon>Agaricomycotina</taxon>
        <taxon>Agaricomycetes</taxon>
        <taxon>Agaricomycetidae</taxon>
        <taxon>Agaricales</taxon>
        <taxon>Agaricineae</taxon>
        <taxon>Agaricaceae</taxon>
        <taxon>Macrolepiota</taxon>
    </lineage>
</organism>
<evidence type="ECO:0000256" key="4">
    <source>
        <dbReference type="ARBA" id="ARBA00022617"/>
    </source>
</evidence>
<accession>A0A9P5XG01</accession>
<sequence length="519" mass="59127">MFHIREFFLLGICSLVYIRYRHRRRSGPPLPPGPRRWPLVGNAFSIPSAFAYMYYHAMAKKFDTNILYLEAFGQPIVVLTDLRAAQDLLDKRSSLYSGRPHLTMLHELMDLNNMFALFPYGNAWREQRKLFQQHFSPRDMSFVKERAGAFIRKSLLPNILRSPQDYRKHLHDCFGGMAMSITYGLPVRTSGDHWVQLAEESFTIATGAVIAGKYLVDVFPILKHVPDWMPGAQFKRDAKKWRAVLKNSMTEPFEAAKEAMANGTVKHSFVSASLEKCNESSSDYVHQVRLIQEVASNVYAAAAETVVGSVLCFMLAMLKYPDIQHRAQREVDSIVGHDRLPDVSDLERLPFVSAVLKEVFRWHSISPAGVPHYLHEDDVYNGYLIPKGTVVLANTYTMLRDEQAFPKPEEFVPERFLNNSELISDVPDPEVTYTFGFGRRICPGAHIGLFNYHMTALHLLALFDLLPEVDENGKPIEVPLEFSGNLSASIPEPFPCKLTPRAGKNVERLLREFMDVEFI</sequence>
<evidence type="ECO:0000313" key="12">
    <source>
        <dbReference type="Proteomes" id="UP000807342"/>
    </source>
</evidence>
<proteinExistence type="inferred from homology"/>
<gene>
    <name evidence="11" type="ORF">P691DRAFT_758885</name>
</gene>
<reference evidence="11" key="1">
    <citation type="submission" date="2020-11" db="EMBL/GenBank/DDBJ databases">
        <authorList>
            <consortium name="DOE Joint Genome Institute"/>
            <person name="Ahrendt S."/>
            <person name="Riley R."/>
            <person name="Andreopoulos W."/>
            <person name="Labutti K."/>
            <person name="Pangilinan J."/>
            <person name="Ruiz-Duenas F.J."/>
            <person name="Barrasa J.M."/>
            <person name="Sanchez-Garcia M."/>
            <person name="Camarero S."/>
            <person name="Miyauchi S."/>
            <person name="Serrano A."/>
            <person name="Linde D."/>
            <person name="Babiker R."/>
            <person name="Drula E."/>
            <person name="Ayuso-Fernandez I."/>
            <person name="Pacheco R."/>
            <person name="Padilla G."/>
            <person name="Ferreira P."/>
            <person name="Barriuso J."/>
            <person name="Kellner H."/>
            <person name="Castanera R."/>
            <person name="Alfaro M."/>
            <person name="Ramirez L."/>
            <person name="Pisabarro A.G."/>
            <person name="Kuo A."/>
            <person name="Tritt A."/>
            <person name="Lipzen A."/>
            <person name="He G."/>
            <person name="Yan M."/>
            <person name="Ng V."/>
            <person name="Cullen D."/>
            <person name="Martin F."/>
            <person name="Rosso M.-N."/>
            <person name="Henrissat B."/>
            <person name="Hibbett D."/>
            <person name="Martinez A.T."/>
            <person name="Grigoriev I.V."/>
        </authorList>
    </citation>
    <scope>NUCLEOTIDE SEQUENCE</scope>
    <source>
        <strain evidence="11">MF-IS2</strain>
    </source>
</reference>
<dbReference type="PANTHER" id="PTHR46300:SF7">
    <property type="entry name" value="P450, PUTATIVE (EUROFUNG)-RELATED"/>
    <property type="match status" value="1"/>
</dbReference>
<dbReference type="SUPFAM" id="SSF48264">
    <property type="entry name" value="Cytochrome P450"/>
    <property type="match status" value="1"/>
</dbReference>
<dbReference type="InterPro" id="IPR017972">
    <property type="entry name" value="Cyt_P450_CS"/>
</dbReference>
<evidence type="ECO:0000256" key="3">
    <source>
        <dbReference type="ARBA" id="ARBA00010617"/>
    </source>
</evidence>
<dbReference type="PRINTS" id="PR00385">
    <property type="entry name" value="P450"/>
</dbReference>
<dbReference type="CDD" id="cd11065">
    <property type="entry name" value="CYP64-like"/>
    <property type="match status" value="1"/>
</dbReference>
<keyword evidence="4 9" id="KW-0349">Heme</keyword>
<dbReference type="EMBL" id="MU151124">
    <property type="protein sequence ID" value="KAF9449669.1"/>
    <property type="molecule type" value="Genomic_DNA"/>
</dbReference>
<evidence type="ECO:0000256" key="8">
    <source>
        <dbReference type="ARBA" id="ARBA00023033"/>
    </source>
</evidence>
<feature type="binding site" description="axial binding residue" evidence="9">
    <location>
        <position position="442"/>
    </location>
    <ligand>
        <name>heme</name>
        <dbReference type="ChEBI" id="CHEBI:30413"/>
    </ligand>
    <ligandPart>
        <name>Fe</name>
        <dbReference type="ChEBI" id="CHEBI:18248"/>
    </ligandPart>
</feature>
<evidence type="ECO:0000256" key="1">
    <source>
        <dbReference type="ARBA" id="ARBA00001971"/>
    </source>
</evidence>
<dbReference type="Proteomes" id="UP000807342">
    <property type="component" value="Unassembled WGS sequence"/>
</dbReference>
<evidence type="ECO:0000313" key="11">
    <source>
        <dbReference type="EMBL" id="KAF9449669.1"/>
    </source>
</evidence>
<keyword evidence="6 10" id="KW-0560">Oxidoreductase</keyword>
<comment type="pathway">
    <text evidence="2">Secondary metabolite biosynthesis.</text>
</comment>
<protein>
    <submittedName>
        <fullName evidence="11">Cytochrome P450</fullName>
    </submittedName>
</protein>
<name>A0A9P5XG01_9AGAR</name>
<keyword evidence="12" id="KW-1185">Reference proteome</keyword>
<evidence type="ECO:0000256" key="7">
    <source>
        <dbReference type="ARBA" id="ARBA00023004"/>
    </source>
</evidence>
<dbReference type="OrthoDB" id="1470350at2759"/>
<dbReference type="Gene3D" id="1.10.630.10">
    <property type="entry name" value="Cytochrome P450"/>
    <property type="match status" value="1"/>
</dbReference>
<evidence type="ECO:0000256" key="9">
    <source>
        <dbReference type="PIRSR" id="PIRSR602401-1"/>
    </source>
</evidence>
<keyword evidence="7 9" id="KW-0408">Iron</keyword>
<dbReference type="GO" id="GO:0004497">
    <property type="term" value="F:monooxygenase activity"/>
    <property type="evidence" value="ECO:0007669"/>
    <property type="project" value="UniProtKB-KW"/>
</dbReference>
<comment type="cofactor">
    <cofactor evidence="1 9">
        <name>heme</name>
        <dbReference type="ChEBI" id="CHEBI:30413"/>
    </cofactor>
</comment>
<keyword evidence="8 10" id="KW-0503">Monooxygenase</keyword>
<dbReference type="PROSITE" id="PS00086">
    <property type="entry name" value="CYTOCHROME_P450"/>
    <property type="match status" value="1"/>
</dbReference>
<dbReference type="AlphaFoldDB" id="A0A9P5XG01"/>
<keyword evidence="5 9" id="KW-0479">Metal-binding</keyword>
<dbReference type="GO" id="GO:0020037">
    <property type="term" value="F:heme binding"/>
    <property type="evidence" value="ECO:0007669"/>
    <property type="project" value="InterPro"/>
</dbReference>
<evidence type="ECO:0000256" key="5">
    <source>
        <dbReference type="ARBA" id="ARBA00022723"/>
    </source>
</evidence>
<dbReference type="InterPro" id="IPR050364">
    <property type="entry name" value="Cytochrome_P450_fung"/>
</dbReference>
<comment type="similarity">
    <text evidence="3 10">Belongs to the cytochrome P450 family.</text>
</comment>
<evidence type="ECO:0000256" key="6">
    <source>
        <dbReference type="ARBA" id="ARBA00023002"/>
    </source>
</evidence>
<dbReference type="Pfam" id="PF00067">
    <property type="entry name" value="p450"/>
    <property type="match status" value="1"/>
</dbReference>
<dbReference type="GO" id="GO:0016705">
    <property type="term" value="F:oxidoreductase activity, acting on paired donors, with incorporation or reduction of molecular oxygen"/>
    <property type="evidence" value="ECO:0007669"/>
    <property type="project" value="InterPro"/>
</dbReference>
<evidence type="ECO:0000256" key="10">
    <source>
        <dbReference type="RuleBase" id="RU000461"/>
    </source>
</evidence>
<dbReference type="InterPro" id="IPR001128">
    <property type="entry name" value="Cyt_P450"/>
</dbReference>
<dbReference type="PRINTS" id="PR00463">
    <property type="entry name" value="EP450I"/>
</dbReference>
<dbReference type="GO" id="GO:0005506">
    <property type="term" value="F:iron ion binding"/>
    <property type="evidence" value="ECO:0007669"/>
    <property type="project" value="InterPro"/>
</dbReference>
<dbReference type="PANTHER" id="PTHR46300">
    <property type="entry name" value="P450, PUTATIVE (EUROFUNG)-RELATED-RELATED"/>
    <property type="match status" value="1"/>
</dbReference>
<evidence type="ECO:0000256" key="2">
    <source>
        <dbReference type="ARBA" id="ARBA00005179"/>
    </source>
</evidence>
<comment type="caution">
    <text evidence="11">The sequence shown here is derived from an EMBL/GenBank/DDBJ whole genome shotgun (WGS) entry which is preliminary data.</text>
</comment>
<dbReference type="InterPro" id="IPR002401">
    <property type="entry name" value="Cyt_P450_E_grp-I"/>
</dbReference>
<dbReference type="InterPro" id="IPR036396">
    <property type="entry name" value="Cyt_P450_sf"/>
</dbReference>